<dbReference type="STRING" id="650164.K5VU45"/>
<sequence>MFLPTVENIEAYLQYVEEVVVSAVSQTAPDMQSVRQVMQRLQEDLARFWPSSLPQLPEIKLGNLGPFEVPPPPPPPPPPRGYFERSADWVAAHPWKTAGIGIGIVGAGLLVGYGGIYYAGSSRVRRPRTNDAAQDGERRQVVGEYRVIMSFVNPV</sequence>
<dbReference type="AlphaFoldDB" id="K5VU45"/>
<evidence type="ECO:0000313" key="3">
    <source>
        <dbReference type="Proteomes" id="UP000008370"/>
    </source>
</evidence>
<reference evidence="2 3" key="1">
    <citation type="journal article" date="2012" name="BMC Genomics">
        <title>Comparative genomics of the white-rot fungi, Phanerochaete carnosa and P. chrysosporium, to elucidate the genetic basis of the distinct wood types they colonize.</title>
        <authorList>
            <person name="Suzuki H."/>
            <person name="MacDonald J."/>
            <person name="Syed K."/>
            <person name="Salamov A."/>
            <person name="Hori C."/>
            <person name="Aerts A."/>
            <person name="Henrissat B."/>
            <person name="Wiebenga A."/>
            <person name="vanKuyk P.A."/>
            <person name="Barry K."/>
            <person name="Lindquist E."/>
            <person name="LaButti K."/>
            <person name="Lapidus A."/>
            <person name="Lucas S."/>
            <person name="Coutinho P."/>
            <person name="Gong Y."/>
            <person name="Samejima M."/>
            <person name="Mahadevan R."/>
            <person name="Abou-Zaid M."/>
            <person name="de Vries R.P."/>
            <person name="Igarashi K."/>
            <person name="Yadav J.S."/>
            <person name="Grigoriev I.V."/>
            <person name="Master E.R."/>
        </authorList>
    </citation>
    <scope>NUCLEOTIDE SEQUENCE [LARGE SCALE GENOMIC DNA]</scope>
    <source>
        <strain evidence="2 3">HHB-10118-sp</strain>
    </source>
</reference>
<dbReference type="HOGENOM" id="CLU_1696141_0_0_1"/>
<dbReference type="Proteomes" id="UP000008370">
    <property type="component" value="Unassembled WGS sequence"/>
</dbReference>
<keyword evidence="1" id="KW-0812">Transmembrane</keyword>
<organism evidence="2 3">
    <name type="scientific">Phanerochaete carnosa (strain HHB-10118-sp)</name>
    <name type="common">White-rot fungus</name>
    <name type="synonym">Peniophora carnosa</name>
    <dbReference type="NCBI Taxonomy" id="650164"/>
    <lineage>
        <taxon>Eukaryota</taxon>
        <taxon>Fungi</taxon>
        <taxon>Dikarya</taxon>
        <taxon>Basidiomycota</taxon>
        <taxon>Agaricomycotina</taxon>
        <taxon>Agaricomycetes</taxon>
        <taxon>Polyporales</taxon>
        <taxon>Phanerochaetaceae</taxon>
        <taxon>Phanerochaete</taxon>
    </lineage>
</organism>
<evidence type="ECO:0000313" key="2">
    <source>
        <dbReference type="EMBL" id="EKM55038.1"/>
    </source>
</evidence>
<protein>
    <submittedName>
        <fullName evidence="2">Uncharacterized protein</fullName>
    </submittedName>
</protein>
<dbReference type="RefSeq" id="XP_007395385.1">
    <property type="nucleotide sequence ID" value="XM_007395323.1"/>
</dbReference>
<proteinExistence type="predicted"/>
<dbReference type="InParanoid" id="K5VU45"/>
<keyword evidence="3" id="KW-1185">Reference proteome</keyword>
<feature type="transmembrane region" description="Helical" evidence="1">
    <location>
        <begin position="98"/>
        <end position="119"/>
    </location>
</feature>
<dbReference type="OrthoDB" id="5308060at2759"/>
<evidence type="ECO:0000256" key="1">
    <source>
        <dbReference type="SAM" id="Phobius"/>
    </source>
</evidence>
<keyword evidence="1" id="KW-1133">Transmembrane helix</keyword>
<keyword evidence="1" id="KW-0472">Membrane</keyword>
<gene>
    <name evidence="2" type="ORF">PHACADRAFT_255364</name>
</gene>
<dbReference type="KEGG" id="pco:PHACADRAFT_255364"/>
<dbReference type="GeneID" id="18916285"/>
<accession>K5VU45</accession>
<dbReference type="EMBL" id="JH930472">
    <property type="protein sequence ID" value="EKM55038.1"/>
    <property type="molecule type" value="Genomic_DNA"/>
</dbReference>
<name>K5VU45_PHACS</name>